<dbReference type="EMBL" id="JNBS01000669">
    <property type="protein sequence ID" value="OQS04178.1"/>
    <property type="molecule type" value="Genomic_DNA"/>
</dbReference>
<dbReference type="PANTHER" id="PTHR22807">
    <property type="entry name" value="NOP2 YEAST -RELATED NOL1/NOP2/FMU SUN DOMAIN-CONTAINING"/>
    <property type="match status" value="1"/>
</dbReference>
<keyword evidence="5 9" id="KW-0808">Transferase</keyword>
<feature type="compositionally biased region" description="Acidic residues" evidence="10">
    <location>
        <begin position="170"/>
        <end position="182"/>
    </location>
</feature>
<evidence type="ECO:0000259" key="11">
    <source>
        <dbReference type="PROSITE" id="PS51686"/>
    </source>
</evidence>
<evidence type="ECO:0000256" key="9">
    <source>
        <dbReference type="PROSITE-ProRule" id="PRU01023"/>
    </source>
</evidence>
<accession>A0A1W0A1P2</accession>
<evidence type="ECO:0000256" key="2">
    <source>
        <dbReference type="ARBA" id="ARBA00007494"/>
    </source>
</evidence>
<dbReference type="Pfam" id="PF01189">
    <property type="entry name" value="Methyltr_RsmB-F"/>
    <property type="match status" value="1"/>
</dbReference>
<dbReference type="GO" id="GO:0003723">
    <property type="term" value="F:RNA binding"/>
    <property type="evidence" value="ECO:0007669"/>
    <property type="project" value="UniProtKB-UniRule"/>
</dbReference>
<feature type="compositionally biased region" description="Basic and acidic residues" evidence="10">
    <location>
        <begin position="554"/>
        <end position="577"/>
    </location>
</feature>
<dbReference type="Gene3D" id="3.30.70.1170">
    <property type="entry name" value="Sun protein, domain 3"/>
    <property type="match status" value="1"/>
</dbReference>
<dbReference type="InterPro" id="IPR029063">
    <property type="entry name" value="SAM-dependent_MTases_sf"/>
</dbReference>
<evidence type="ECO:0000256" key="5">
    <source>
        <dbReference type="ARBA" id="ARBA00022679"/>
    </source>
</evidence>
<evidence type="ECO:0000256" key="4">
    <source>
        <dbReference type="ARBA" id="ARBA00022603"/>
    </source>
</evidence>
<dbReference type="InterPro" id="IPR023273">
    <property type="entry name" value="RCMT_NOP2"/>
</dbReference>
<dbReference type="InterPro" id="IPR023267">
    <property type="entry name" value="RCMT"/>
</dbReference>
<dbReference type="PROSITE" id="PS51686">
    <property type="entry name" value="SAM_MT_RSMB_NOP"/>
    <property type="match status" value="1"/>
</dbReference>
<feature type="compositionally biased region" description="Acidic residues" evidence="10">
    <location>
        <begin position="597"/>
        <end position="644"/>
    </location>
</feature>
<comment type="subcellular location">
    <subcellularLocation>
        <location evidence="1">Nucleus</location>
        <location evidence="1">Nucleolus</location>
    </subcellularLocation>
</comment>
<feature type="compositionally biased region" description="Acidic residues" evidence="10">
    <location>
        <begin position="121"/>
        <end position="134"/>
    </location>
</feature>
<evidence type="ECO:0000256" key="8">
    <source>
        <dbReference type="ARBA" id="ARBA00023242"/>
    </source>
</evidence>
<dbReference type="GO" id="GO:0009383">
    <property type="term" value="F:rRNA (cytosine-C5-)-methyltransferase activity"/>
    <property type="evidence" value="ECO:0007669"/>
    <property type="project" value="TreeGrafter"/>
</dbReference>
<feature type="region of interest" description="Disordered" evidence="10">
    <location>
        <begin position="537"/>
        <end position="718"/>
    </location>
</feature>
<dbReference type="InterPro" id="IPR018314">
    <property type="entry name" value="RsmB/NOL1/NOP2-like_CS"/>
</dbReference>
<dbReference type="FunFam" id="3.30.70.1170:FF:000001">
    <property type="entry name" value="Ribosomal RNA methyltransferase Nop2"/>
    <property type="match status" value="1"/>
</dbReference>
<feature type="binding site" evidence="9">
    <location>
        <position position="363"/>
    </location>
    <ligand>
        <name>S-adenosyl-L-methionine</name>
        <dbReference type="ChEBI" id="CHEBI:59789"/>
    </ligand>
</feature>
<name>A0A1W0A1P2_9STRA</name>
<feature type="region of interest" description="Disordered" evidence="10">
    <location>
        <begin position="49"/>
        <end position="182"/>
    </location>
</feature>
<reference evidence="12 13" key="1">
    <citation type="journal article" date="2014" name="Genome Biol. Evol.">
        <title>The secreted proteins of Achlya hypogyna and Thraustotheca clavata identify the ancestral oomycete secretome and reveal gene acquisitions by horizontal gene transfer.</title>
        <authorList>
            <person name="Misner I."/>
            <person name="Blouin N."/>
            <person name="Leonard G."/>
            <person name="Richards T.A."/>
            <person name="Lane C.E."/>
        </authorList>
    </citation>
    <scope>NUCLEOTIDE SEQUENCE [LARGE SCALE GENOMIC DNA]</scope>
    <source>
        <strain evidence="12 13">ATCC 34112</strain>
    </source>
</reference>
<feature type="binding site" evidence="9">
    <location>
        <position position="407"/>
    </location>
    <ligand>
        <name>S-adenosyl-L-methionine</name>
        <dbReference type="ChEBI" id="CHEBI:59789"/>
    </ligand>
</feature>
<feature type="active site" description="Nucleophile" evidence="9">
    <location>
        <position position="464"/>
    </location>
</feature>
<dbReference type="PANTHER" id="PTHR22807:SF30">
    <property type="entry name" value="28S RRNA (CYTOSINE(4447)-C(5))-METHYLTRANSFERASE-RELATED"/>
    <property type="match status" value="1"/>
</dbReference>
<dbReference type="STRING" id="74557.A0A1W0A1P2"/>
<dbReference type="GO" id="GO:0070475">
    <property type="term" value="P:rRNA base methylation"/>
    <property type="evidence" value="ECO:0007669"/>
    <property type="project" value="TreeGrafter"/>
</dbReference>
<keyword evidence="8" id="KW-0539">Nucleus</keyword>
<dbReference type="InterPro" id="IPR054728">
    <property type="entry name" value="RsmB-like_ferredoxin"/>
</dbReference>
<feature type="compositionally biased region" description="Basic and acidic residues" evidence="10">
    <location>
        <begin position="689"/>
        <end position="703"/>
    </location>
</feature>
<dbReference type="PRINTS" id="PR02008">
    <property type="entry name" value="RCMTFAMILY"/>
</dbReference>
<dbReference type="PRINTS" id="PR02012">
    <property type="entry name" value="RCMTNOP2"/>
</dbReference>
<evidence type="ECO:0000313" key="12">
    <source>
        <dbReference type="EMBL" id="OQS04178.1"/>
    </source>
</evidence>
<gene>
    <name evidence="12" type="ORF">THRCLA_03574</name>
</gene>
<evidence type="ECO:0000256" key="1">
    <source>
        <dbReference type="ARBA" id="ARBA00004604"/>
    </source>
</evidence>
<dbReference type="CDD" id="cd02440">
    <property type="entry name" value="AdoMet_MTases"/>
    <property type="match status" value="1"/>
</dbReference>
<dbReference type="GO" id="GO:0005730">
    <property type="term" value="C:nucleolus"/>
    <property type="evidence" value="ECO:0007669"/>
    <property type="project" value="UniProtKB-SubCell"/>
</dbReference>
<dbReference type="OrthoDB" id="427002at2759"/>
<feature type="compositionally biased region" description="Polar residues" evidence="10">
    <location>
        <begin position="657"/>
        <end position="667"/>
    </location>
</feature>
<dbReference type="PROSITE" id="PS01153">
    <property type="entry name" value="NOL1_NOP2_SUN"/>
    <property type="match status" value="1"/>
</dbReference>
<keyword evidence="13" id="KW-1185">Reference proteome</keyword>
<protein>
    <submittedName>
        <fullName evidence="12">Ribosomal RNA methyltransferase nop2</fullName>
    </submittedName>
</protein>
<evidence type="ECO:0000313" key="13">
    <source>
        <dbReference type="Proteomes" id="UP000243217"/>
    </source>
</evidence>
<evidence type="ECO:0000256" key="3">
    <source>
        <dbReference type="ARBA" id="ARBA00022517"/>
    </source>
</evidence>
<keyword evidence="4 9" id="KW-0489">Methyltransferase</keyword>
<sequence length="718" mass="81060">MAKNVSSKRKYVAKSIPNEQILTVLCRLDVPAKAAAAKKGKYEKFAAKTNKIKAAPVVESEEDEEMNESEDEVNGIDEEEVDEEEEEEEEDDDDNYDDDTEPKGFSDSNKSWLKPKKQAGSEEDEDGDSDDETEFEKKAKRSAAKERREAQEAEEEMQLNLANQGKYELPDEDEEDGEDENDASAVYQRIKDVIEVLSHFKERREAHRSRSEYIDQLTSDLASYFGYNRDLMVMFMQMFSPAETLEFIEANEQPRPLVIRANTLKTRRRDLAQALIQRGVNLDPLAKWSKVGLKIYDSPVPIGATPEYLAGHYMLQSASSFGPVLALAPEANERVLDMCCAPGGKTTYIAQLMRNSGTLIANDLKKQRLKATVANLHRLGVKNCAVANYDGRKLPSLFTGFDRVLLDAPCTGMGVIARDPSIKTQKTEKDVFRLSHLQKELILAAIDAVDAKSASGGIIVYSTCSVMVEENEAVVEYALKKRAVKLIDTGLDHGKPGFTRYQQLRFHPSMTLTRRFYPHVHNMDGFYVAKFKKYANTRPDDDDKDEDEDEKDSDNESKILSKRERRKLEKQNKKASDDVEASVQVDDSDNEAPKSDDDNEEVEDAEEEDNEEQEEYEEEVAAEEDDEKESEAEEESEEESEEEIQPVKKSTKHQSKAKSSSKPQVKSTPKLKVSGKNHAPGKGNPPGKPSKENSKPKAKRFMDNKFAQARLKKKQSKK</sequence>
<feature type="binding site" evidence="9">
    <location>
        <position position="390"/>
    </location>
    <ligand>
        <name>S-adenosyl-L-methionine</name>
        <dbReference type="ChEBI" id="CHEBI:59789"/>
    </ligand>
</feature>
<dbReference type="InterPro" id="IPR001678">
    <property type="entry name" value="MeTrfase_RsmB-F_NOP2_dom"/>
</dbReference>
<feature type="compositionally biased region" description="Acidic residues" evidence="10">
    <location>
        <begin position="540"/>
        <end position="553"/>
    </location>
</feature>
<dbReference type="Proteomes" id="UP000243217">
    <property type="component" value="Unassembled WGS sequence"/>
</dbReference>
<dbReference type="GO" id="GO:0000470">
    <property type="term" value="P:maturation of LSU-rRNA"/>
    <property type="evidence" value="ECO:0007669"/>
    <property type="project" value="TreeGrafter"/>
</dbReference>
<dbReference type="Gene3D" id="3.40.50.150">
    <property type="entry name" value="Vaccinia Virus protein VP39"/>
    <property type="match status" value="1"/>
</dbReference>
<keyword evidence="7 9" id="KW-0694">RNA-binding</keyword>
<dbReference type="InterPro" id="IPR011023">
    <property type="entry name" value="Nop2p"/>
</dbReference>
<evidence type="ECO:0000256" key="6">
    <source>
        <dbReference type="ARBA" id="ARBA00022691"/>
    </source>
</evidence>
<feature type="binding site" evidence="9">
    <location>
        <begin position="339"/>
        <end position="345"/>
    </location>
    <ligand>
        <name>S-adenosyl-L-methionine</name>
        <dbReference type="ChEBI" id="CHEBI:59789"/>
    </ligand>
</feature>
<feature type="domain" description="SAM-dependent MTase RsmB/NOP-type" evidence="11">
    <location>
        <begin position="247"/>
        <end position="534"/>
    </location>
</feature>
<organism evidence="12 13">
    <name type="scientific">Thraustotheca clavata</name>
    <dbReference type="NCBI Taxonomy" id="74557"/>
    <lineage>
        <taxon>Eukaryota</taxon>
        <taxon>Sar</taxon>
        <taxon>Stramenopiles</taxon>
        <taxon>Oomycota</taxon>
        <taxon>Saprolegniomycetes</taxon>
        <taxon>Saprolegniales</taxon>
        <taxon>Achlyaceae</taxon>
        <taxon>Thraustotheca</taxon>
    </lineage>
</organism>
<dbReference type="SUPFAM" id="SSF53335">
    <property type="entry name" value="S-adenosyl-L-methionine-dependent methyltransferases"/>
    <property type="match status" value="1"/>
</dbReference>
<evidence type="ECO:0000256" key="7">
    <source>
        <dbReference type="ARBA" id="ARBA00022884"/>
    </source>
</evidence>
<proteinExistence type="inferred from homology"/>
<dbReference type="AlphaFoldDB" id="A0A1W0A1P2"/>
<dbReference type="NCBIfam" id="TIGR00446">
    <property type="entry name" value="nop2p"/>
    <property type="match status" value="1"/>
</dbReference>
<comment type="similarity">
    <text evidence="2 9">Belongs to the class I-like SAM-binding methyltransferase superfamily. RsmB/NOP family.</text>
</comment>
<keyword evidence="3" id="KW-0690">Ribosome biogenesis</keyword>
<dbReference type="Pfam" id="PF22458">
    <property type="entry name" value="RsmF-B_ferredox"/>
    <property type="match status" value="1"/>
</dbReference>
<feature type="compositionally biased region" description="Acidic residues" evidence="10">
    <location>
        <begin position="59"/>
        <end position="100"/>
    </location>
</feature>
<evidence type="ECO:0000256" key="10">
    <source>
        <dbReference type="SAM" id="MobiDB-lite"/>
    </source>
</evidence>
<dbReference type="InterPro" id="IPR049560">
    <property type="entry name" value="MeTrfase_RsmB-F_NOP2_cat"/>
</dbReference>
<comment type="caution">
    <text evidence="12">The sequence shown here is derived from an EMBL/GenBank/DDBJ whole genome shotgun (WGS) entry which is preliminary data.</text>
</comment>
<keyword evidence="6 9" id="KW-0949">S-adenosyl-L-methionine</keyword>